<evidence type="ECO:0000313" key="3">
    <source>
        <dbReference type="Proteomes" id="UP001055307"/>
    </source>
</evidence>
<evidence type="ECO:0000313" key="2">
    <source>
        <dbReference type="EMBL" id="GJD41989.1"/>
    </source>
</evidence>
<dbReference type="Proteomes" id="UP001055307">
    <property type="component" value="Unassembled WGS sequence"/>
</dbReference>
<proteinExistence type="predicted"/>
<dbReference type="AlphaFoldDB" id="A0A679JEA7"/>
<dbReference type="RefSeq" id="WP_018044272.1">
    <property type="nucleotide sequence ID" value="NZ_BPQF01000035.1"/>
</dbReference>
<reference evidence="1" key="2">
    <citation type="submission" date="2019-12" db="EMBL/GenBank/DDBJ databases">
        <authorList>
            <person name="Cremers G."/>
        </authorList>
    </citation>
    <scope>NUCLEOTIDE SEQUENCE</scope>
    <source>
        <strain evidence="1">Mbul1</strain>
    </source>
</reference>
<dbReference type="EMBL" id="BPQF01000035">
    <property type="protein sequence ID" value="GJD41989.1"/>
    <property type="molecule type" value="Genomic_DNA"/>
</dbReference>
<gene>
    <name evidence="1" type="ORF">MBUL_02828</name>
    <name evidence="2" type="ORF">OICFNHDK_4480</name>
</gene>
<keyword evidence="3" id="KW-1185">Reference proteome</keyword>
<name>A0A679JEA7_9HYPH</name>
<reference evidence="2" key="1">
    <citation type="journal article" date="2016" name="Front. Microbiol.">
        <title>Genome Sequence of the Piezophilic, Mesophilic Sulfate-Reducing Bacterium Desulfovibrio indicus J2T.</title>
        <authorList>
            <person name="Cao J."/>
            <person name="Maignien L."/>
            <person name="Shao Z."/>
            <person name="Alain K."/>
            <person name="Jebbar M."/>
        </authorList>
    </citation>
    <scope>NUCLEOTIDE SEQUENCE</scope>
    <source>
        <strain evidence="2">DSM 21893</strain>
    </source>
</reference>
<sequence>MPGDACVWPDIICIVPGPGFLTVIVRRGLHHPPPSSTIYPMSAVGPQEGSDGVWLARGSWISKRHRDRPPTEGWFAWSYVPGPSGEIEFLVQGGSAKVALRRFWAIYDATVVVPTWHGKTPADRHLAWLPPEPAPLDLTAEDEEALEGLEGICV</sequence>
<organism evidence="1">
    <name type="scientific">Methylobacterium bullatum</name>
    <dbReference type="NCBI Taxonomy" id="570505"/>
    <lineage>
        <taxon>Bacteria</taxon>
        <taxon>Pseudomonadati</taxon>
        <taxon>Pseudomonadota</taxon>
        <taxon>Alphaproteobacteria</taxon>
        <taxon>Hyphomicrobiales</taxon>
        <taxon>Methylobacteriaceae</taxon>
        <taxon>Methylobacterium</taxon>
    </lineage>
</organism>
<protein>
    <submittedName>
        <fullName evidence="1">Uncharacterized protein</fullName>
    </submittedName>
</protein>
<dbReference type="EMBL" id="LR743504">
    <property type="protein sequence ID" value="CAA2104696.1"/>
    <property type="molecule type" value="Genomic_DNA"/>
</dbReference>
<evidence type="ECO:0000313" key="1">
    <source>
        <dbReference type="EMBL" id="CAA2104696.1"/>
    </source>
</evidence>
<reference evidence="2" key="3">
    <citation type="submission" date="2021-08" db="EMBL/GenBank/DDBJ databases">
        <authorList>
            <person name="Tani A."/>
            <person name="Ola A."/>
            <person name="Ogura Y."/>
            <person name="Katsura K."/>
            <person name="Hayashi T."/>
        </authorList>
    </citation>
    <scope>NUCLEOTIDE SEQUENCE</scope>
    <source>
        <strain evidence="2">DSM 21893</strain>
    </source>
</reference>
<accession>A0A679JEA7</accession>